<dbReference type="OrthoDB" id="4308386at2"/>
<reference evidence="1 2" key="1">
    <citation type="submission" date="2018-10" db="EMBL/GenBank/DDBJ databases">
        <title>Genomic Encyclopedia of Archaeal and Bacterial Type Strains, Phase II (KMG-II): from individual species to whole genera.</title>
        <authorList>
            <person name="Goeker M."/>
        </authorList>
    </citation>
    <scope>NUCLEOTIDE SEQUENCE [LARGE SCALE GENOMIC DNA]</scope>
    <source>
        <strain evidence="1 2">DSM 43383</strain>
    </source>
</reference>
<dbReference type="AlphaFoldDB" id="A0A495QRB0"/>
<dbReference type="Proteomes" id="UP000274601">
    <property type="component" value="Unassembled WGS sequence"/>
</dbReference>
<name>A0A495QRB0_9ACTN</name>
<sequence>MALLHLVDQIVWAAVTEDRSFGDLLPQLMEASKTAPPAEMNDAMPRMAEGIAEAPANLGGWLAIIAGAWIESGAEPVIAGLAVVQRITDVISGALTFANAWEEVAGGKPLPDMHEEQPSQHIFDTLTPKLAERAAGAMLAWFALPQFTMAGCTVLQMAPSIRAGLPDRDFRALAAGEAAEYLPQMDHFHALLRVLDDERLLVLDRESRKGWTVTIAGIGDNFQLHVLLAGALIDRPGGLSGDRPAPEIIACFLDADVPSGPPVISSPWNLVDAHGEWIWNEGVPADIPVVNATRVIVIDPPSYERTFPAGRRFPLMPATLQVNADHSPEDLTGWWQHIAPAKH</sequence>
<evidence type="ECO:0000313" key="1">
    <source>
        <dbReference type="EMBL" id="RKS76044.1"/>
    </source>
</evidence>
<dbReference type="RefSeq" id="WP_121433490.1">
    <property type="nucleotide sequence ID" value="NZ_RBWU01000002.1"/>
</dbReference>
<gene>
    <name evidence="1" type="ORF">BZB76_1389</name>
</gene>
<evidence type="ECO:0000313" key="2">
    <source>
        <dbReference type="Proteomes" id="UP000274601"/>
    </source>
</evidence>
<accession>A0A495QRB0</accession>
<keyword evidence="2" id="KW-1185">Reference proteome</keyword>
<dbReference type="EMBL" id="RBWU01000002">
    <property type="protein sequence ID" value="RKS76044.1"/>
    <property type="molecule type" value="Genomic_DNA"/>
</dbReference>
<proteinExistence type="predicted"/>
<protein>
    <submittedName>
        <fullName evidence="1">Uncharacterized protein</fullName>
    </submittedName>
</protein>
<organism evidence="1 2">
    <name type="scientific">Actinomadura pelletieri DSM 43383</name>
    <dbReference type="NCBI Taxonomy" id="1120940"/>
    <lineage>
        <taxon>Bacteria</taxon>
        <taxon>Bacillati</taxon>
        <taxon>Actinomycetota</taxon>
        <taxon>Actinomycetes</taxon>
        <taxon>Streptosporangiales</taxon>
        <taxon>Thermomonosporaceae</taxon>
        <taxon>Actinomadura</taxon>
    </lineage>
</organism>
<comment type="caution">
    <text evidence="1">The sequence shown here is derived from an EMBL/GenBank/DDBJ whole genome shotgun (WGS) entry which is preliminary data.</text>
</comment>